<feature type="compositionally biased region" description="Pro residues" evidence="1">
    <location>
        <begin position="181"/>
        <end position="193"/>
    </location>
</feature>
<feature type="region of interest" description="Disordered" evidence="1">
    <location>
        <begin position="25"/>
        <end position="203"/>
    </location>
</feature>
<protein>
    <submittedName>
        <fullName evidence="2">Uncharacterized protein</fullName>
    </submittedName>
</protein>
<proteinExistence type="predicted"/>
<accession>A0A9P6N849</accession>
<keyword evidence="3" id="KW-1185">Reference proteome</keyword>
<evidence type="ECO:0000313" key="2">
    <source>
        <dbReference type="EMBL" id="KAG0139115.1"/>
    </source>
</evidence>
<organism evidence="2 3">
    <name type="scientific">Cronartium quercuum f. sp. fusiforme G11</name>
    <dbReference type="NCBI Taxonomy" id="708437"/>
    <lineage>
        <taxon>Eukaryota</taxon>
        <taxon>Fungi</taxon>
        <taxon>Dikarya</taxon>
        <taxon>Basidiomycota</taxon>
        <taxon>Pucciniomycotina</taxon>
        <taxon>Pucciniomycetes</taxon>
        <taxon>Pucciniales</taxon>
        <taxon>Coleosporiaceae</taxon>
        <taxon>Cronartium</taxon>
    </lineage>
</organism>
<dbReference type="AlphaFoldDB" id="A0A9P6N849"/>
<gene>
    <name evidence="2" type="ORF">CROQUDRAFT_102148</name>
</gene>
<evidence type="ECO:0000313" key="3">
    <source>
        <dbReference type="Proteomes" id="UP000886653"/>
    </source>
</evidence>
<reference evidence="2" key="1">
    <citation type="submission" date="2013-11" db="EMBL/GenBank/DDBJ databases">
        <title>Genome sequence of the fusiform rust pathogen reveals effectors for host alternation and coevolution with pine.</title>
        <authorList>
            <consortium name="DOE Joint Genome Institute"/>
            <person name="Smith K."/>
            <person name="Pendleton A."/>
            <person name="Kubisiak T."/>
            <person name="Anderson C."/>
            <person name="Salamov A."/>
            <person name="Aerts A."/>
            <person name="Riley R."/>
            <person name="Clum A."/>
            <person name="Lindquist E."/>
            <person name="Ence D."/>
            <person name="Campbell M."/>
            <person name="Kronenberg Z."/>
            <person name="Feau N."/>
            <person name="Dhillon B."/>
            <person name="Hamelin R."/>
            <person name="Burleigh J."/>
            <person name="Smith J."/>
            <person name="Yandell M."/>
            <person name="Nelson C."/>
            <person name="Grigoriev I."/>
            <person name="Davis J."/>
        </authorList>
    </citation>
    <scope>NUCLEOTIDE SEQUENCE</scope>
    <source>
        <strain evidence="2">G11</strain>
    </source>
</reference>
<feature type="compositionally biased region" description="Low complexity" evidence="1">
    <location>
        <begin position="137"/>
        <end position="151"/>
    </location>
</feature>
<evidence type="ECO:0000256" key="1">
    <source>
        <dbReference type="SAM" id="MobiDB-lite"/>
    </source>
</evidence>
<name>A0A9P6N849_9BASI</name>
<comment type="caution">
    <text evidence="2">The sequence shown here is derived from an EMBL/GenBank/DDBJ whole genome shotgun (WGS) entry which is preliminary data.</text>
</comment>
<dbReference type="Proteomes" id="UP000886653">
    <property type="component" value="Unassembled WGS sequence"/>
</dbReference>
<dbReference type="EMBL" id="MU167797">
    <property type="protein sequence ID" value="KAG0139115.1"/>
    <property type="molecule type" value="Genomic_DNA"/>
</dbReference>
<feature type="compositionally biased region" description="Low complexity" evidence="1">
    <location>
        <begin position="77"/>
        <end position="89"/>
    </location>
</feature>
<sequence length="217" mass="23292">MWNLRGPSAQKSSLMKRTLERYNLTVKNPTLRSPTSLVPLPAARSSPTSPMAHRRPAGNTAIGAGIPTNSPAPITHLRSLSRVSRTSTSIEDPEDEDVALPAGATNPHSGRAAPVHPSSLEEDVAALGNRPRPPPAGTTLRRATRTATKTRVSPLTQPEAQPGPSPLLVSEREAQTLAPPRRMPTPPPHPPMPGDESEPEPDLPHCQYIFIAWKLAM</sequence>
<feature type="compositionally biased region" description="Polar residues" evidence="1">
    <location>
        <begin position="25"/>
        <end position="36"/>
    </location>
</feature>